<keyword evidence="2" id="KW-1185">Reference proteome</keyword>
<dbReference type="EMBL" id="CAJNBL010000004">
    <property type="protein sequence ID" value="CAE6690969.1"/>
    <property type="molecule type" value="Genomic_DNA"/>
</dbReference>
<name>A0A916F819_9PROT</name>
<reference evidence="1" key="1">
    <citation type="submission" date="2021-02" db="EMBL/GenBank/DDBJ databases">
        <authorList>
            <person name="Han P."/>
        </authorList>
    </citation>
    <scope>NUCLEOTIDE SEQUENCE</scope>
    <source>
        <strain evidence="1">Candidatus Nitrotoga sp. ZN8</strain>
    </source>
</reference>
<comment type="caution">
    <text evidence="1">The sequence shown here is derived from an EMBL/GenBank/DDBJ whole genome shotgun (WGS) entry which is preliminary data.</text>
</comment>
<evidence type="ECO:0000313" key="1">
    <source>
        <dbReference type="EMBL" id="CAE6690969.1"/>
    </source>
</evidence>
<sequence length="62" mass="7191">MGCPFRSCQRNIRKKYNTKYNTKNIYLTVLSNMTGIFQVPITKIQEFLITPEPAIVESRPPT</sequence>
<dbReference type="AlphaFoldDB" id="A0A916F819"/>
<protein>
    <submittedName>
        <fullName evidence="1">Uncharacterized protein</fullName>
    </submittedName>
</protein>
<accession>A0A916F819</accession>
<gene>
    <name evidence="1" type="ORF">NTGZN8_120001</name>
</gene>
<proteinExistence type="predicted"/>
<organism evidence="1 2">
    <name type="scientific">Candidatus Nitrotoga fabula</name>
    <dbReference type="NCBI Taxonomy" id="2182327"/>
    <lineage>
        <taxon>Bacteria</taxon>
        <taxon>Pseudomonadati</taxon>
        <taxon>Pseudomonadota</taxon>
        <taxon>Betaproteobacteria</taxon>
        <taxon>Nitrosomonadales</taxon>
        <taxon>Gallionellaceae</taxon>
        <taxon>Candidatus Nitrotoga</taxon>
    </lineage>
</organism>
<dbReference type="Proteomes" id="UP000675882">
    <property type="component" value="Unassembled WGS sequence"/>
</dbReference>
<evidence type="ECO:0000313" key="2">
    <source>
        <dbReference type="Proteomes" id="UP000675882"/>
    </source>
</evidence>